<sequence length="218" mass="23084">MFTGIIEEVGTVRELRVAGEGARITVSSEKVWKDLEIGESVSVNGVCLTAVETGRGYFSADMSSESLGRSTLGGMRRGSPVNLERALSLNSRLGGHIVQGHVDGIGTVRNIEKSGEGALYSFGYPGDLDRYMVDKGSVAVDGISLTIGALRAGEFTAAVIPHTLHETDLKSLKAGDGVNLEVDIIAKYVQRFLDKGSSQADESGDASLYRKLLEGGFA</sequence>
<dbReference type="InterPro" id="IPR001783">
    <property type="entry name" value="Lumazine-bd"/>
</dbReference>
<dbReference type="CDD" id="cd00402">
    <property type="entry name" value="Riboflavin_synthase_like"/>
    <property type="match status" value="1"/>
</dbReference>
<evidence type="ECO:0000256" key="8">
    <source>
        <dbReference type="ARBA" id="ARBA00022679"/>
    </source>
</evidence>
<accession>A0A1F2WGR7</accession>
<dbReference type="PANTHER" id="PTHR21098">
    <property type="entry name" value="RIBOFLAVIN SYNTHASE ALPHA CHAIN"/>
    <property type="match status" value="1"/>
</dbReference>
<dbReference type="InterPro" id="IPR017938">
    <property type="entry name" value="Riboflavin_synthase-like_b-brl"/>
</dbReference>
<dbReference type="SUPFAM" id="SSF63380">
    <property type="entry name" value="Riboflavin synthase domain-like"/>
    <property type="match status" value="2"/>
</dbReference>
<evidence type="ECO:0000256" key="9">
    <source>
        <dbReference type="ARBA" id="ARBA00022737"/>
    </source>
</evidence>
<organism evidence="13 14">
    <name type="scientific">Candidatus Solincola sediminis</name>
    <dbReference type="NCBI Taxonomy" id="1797199"/>
    <lineage>
        <taxon>Bacteria</taxon>
        <taxon>Bacillati</taxon>
        <taxon>Actinomycetota</taxon>
        <taxon>Candidatus Geothermincolia</taxon>
        <taxon>Candidatus Geothermincolales</taxon>
        <taxon>Candidatus Geothermincolaceae</taxon>
        <taxon>Candidatus Solincola</taxon>
    </lineage>
</organism>
<keyword evidence="8" id="KW-0808">Transferase</keyword>
<dbReference type="Pfam" id="PF00677">
    <property type="entry name" value="Lum_binding"/>
    <property type="match status" value="2"/>
</dbReference>
<dbReference type="Proteomes" id="UP000177876">
    <property type="component" value="Unassembled WGS sequence"/>
</dbReference>
<dbReference type="Gene3D" id="2.40.30.20">
    <property type="match status" value="2"/>
</dbReference>
<comment type="catalytic activity">
    <reaction evidence="1">
        <text>2 6,7-dimethyl-8-(1-D-ribityl)lumazine + H(+) = 5-amino-6-(D-ribitylamino)uracil + riboflavin</text>
        <dbReference type="Rhea" id="RHEA:20772"/>
        <dbReference type="ChEBI" id="CHEBI:15378"/>
        <dbReference type="ChEBI" id="CHEBI:15934"/>
        <dbReference type="ChEBI" id="CHEBI:57986"/>
        <dbReference type="ChEBI" id="CHEBI:58201"/>
        <dbReference type="EC" id="2.5.1.9"/>
    </reaction>
</comment>
<dbReference type="AlphaFoldDB" id="A0A1F2WGR7"/>
<dbReference type="EMBL" id="MELK01000050">
    <property type="protein sequence ID" value="OFW56020.1"/>
    <property type="molecule type" value="Genomic_DNA"/>
</dbReference>
<evidence type="ECO:0000256" key="5">
    <source>
        <dbReference type="ARBA" id="ARBA00012827"/>
    </source>
</evidence>
<evidence type="ECO:0000256" key="1">
    <source>
        <dbReference type="ARBA" id="ARBA00000968"/>
    </source>
</evidence>
<dbReference type="PROSITE" id="PS51177">
    <property type="entry name" value="LUMAZINE_BIND"/>
    <property type="match status" value="2"/>
</dbReference>
<comment type="subunit">
    <text evidence="4">Homotrimer.</text>
</comment>
<dbReference type="PIRSF" id="PIRSF000498">
    <property type="entry name" value="Riboflavin_syn_A"/>
    <property type="match status" value="1"/>
</dbReference>
<evidence type="ECO:0000256" key="4">
    <source>
        <dbReference type="ARBA" id="ARBA00011233"/>
    </source>
</evidence>
<feature type="domain" description="Lumazine-binding" evidence="12">
    <location>
        <begin position="97"/>
        <end position="193"/>
    </location>
</feature>
<evidence type="ECO:0000256" key="7">
    <source>
        <dbReference type="ARBA" id="ARBA00022619"/>
    </source>
</evidence>
<evidence type="ECO:0000313" key="13">
    <source>
        <dbReference type="EMBL" id="OFW56020.1"/>
    </source>
</evidence>
<dbReference type="EC" id="2.5.1.9" evidence="5 10"/>
<feature type="domain" description="Lumazine-binding" evidence="12">
    <location>
        <begin position="1"/>
        <end position="96"/>
    </location>
</feature>
<keyword evidence="7" id="KW-0686">Riboflavin biosynthesis</keyword>
<feature type="repeat" description="Lumazine-binding" evidence="11">
    <location>
        <begin position="97"/>
        <end position="193"/>
    </location>
</feature>
<feature type="repeat" description="Lumazine-binding" evidence="11">
    <location>
        <begin position="1"/>
        <end position="96"/>
    </location>
</feature>
<proteinExistence type="predicted"/>
<dbReference type="STRING" id="1797197.A2Y75_04745"/>
<dbReference type="GO" id="GO:0009231">
    <property type="term" value="P:riboflavin biosynthetic process"/>
    <property type="evidence" value="ECO:0007669"/>
    <property type="project" value="UniProtKB-KW"/>
</dbReference>
<dbReference type="PANTHER" id="PTHR21098:SF12">
    <property type="entry name" value="RIBOFLAVIN SYNTHASE"/>
    <property type="match status" value="1"/>
</dbReference>
<comment type="function">
    <text evidence="2">Catalyzes the dismutation of two molecules of 6,7-dimethyl-8-ribityllumazine, resulting in the formation of riboflavin and 5-amino-6-(D-ribitylamino)uracil.</text>
</comment>
<dbReference type="GO" id="GO:0004746">
    <property type="term" value="F:riboflavin synthase activity"/>
    <property type="evidence" value="ECO:0007669"/>
    <property type="project" value="UniProtKB-UniRule"/>
</dbReference>
<dbReference type="FunFam" id="2.40.30.20:FF:000004">
    <property type="entry name" value="Riboflavin synthase, alpha subunit"/>
    <property type="match status" value="1"/>
</dbReference>
<reference evidence="13 14" key="1">
    <citation type="journal article" date="2016" name="Nat. Commun.">
        <title>Thousands of microbial genomes shed light on interconnected biogeochemical processes in an aquifer system.</title>
        <authorList>
            <person name="Anantharaman K."/>
            <person name="Brown C.T."/>
            <person name="Hug L.A."/>
            <person name="Sharon I."/>
            <person name="Castelle C.J."/>
            <person name="Probst A.J."/>
            <person name="Thomas B.C."/>
            <person name="Singh A."/>
            <person name="Wilkins M.J."/>
            <person name="Karaoz U."/>
            <person name="Brodie E.L."/>
            <person name="Williams K.H."/>
            <person name="Hubbard S.S."/>
            <person name="Banfield J.F."/>
        </authorList>
    </citation>
    <scope>NUCLEOTIDE SEQUENCE [LARGE SCALE GENOMIC DNA]</scope>
</reference>
<dbReference type="NCBIfam" id="NF006767">
    <property type="entry name" value="PRK09289.1"/>
    <property type="match status" value="1"/>
</dbReference>
<comment type="pathway">
    <text evidence="3">Cofactor biosynthesis; riboflavin biosynthesis; riboflavin from 2-hydroxy-3-oxobutyl phosphate and 5-amino-6-(D-ribitylamino)uracil: step 2/2.</text>
</comment>
<dbReference type="FunFam" id="2.40.30.20:FF:000003">
    <property type="entry name" value="Riboflavin synthase, alpha subunit"/>
    <property type="match status" value="1"/>
</dbReference>
<name>A0A1F2WGR7_9ACTN</name>
<evidence type="ECO:0000256" key="6">
    <source>
        <dbReference type="ARBA" id="ARBA00013950"/>
    </source>
</evidence>
<evidence type="ECO:0000313" key="14">
    <source>
        <dbReference type="Proteomes" id="UP000177876"/>
    </source>
</evidence>
<evidence type="ECO:0000256" key="2">
    <source>
        <dbReference type="ARBA" id="ARBA00002803"/>
    </source>
</evidence>
<protein>
    <recommendedName>
        <fullName evidence="6 10">Riboflavin synthase</fullName>
        <ecNumber evidence="5 10">2.5.1.9</ecNumber>
    </recommendedName>
</protein>
<dbReference type="InterPro" id="IPR026017">
    <property type="entry name" value="Lumazine-bd_dom"/>
</dbReference>
<keyword evidence="9" id="KW-0677">Repeat</keyword>
<gene>
    <name evidence="13" type="ORF">A2Y75_04745</name>
</gene>
<evidence type="ECO:0000256" key="11">
    <source>
        <dbReference type="PROSITE-ProRule" id="PRU00524"/>
    </source>
</evidence>
<comment type="caution">
    <text evidence="13">The sequence shown here is derived from an EMBL/GenBank/DDBJ whole genome shotgun (WGS) entry which is preliminary data.</text>
</comment>
<evidence type="ECO:0000256" key="10">
    <source>
        <dbReference type="NCBIfam" id="TIGR00187"/>
    </source>
</evidence>
<evidence type="ECO:0000259" key="12">
    <source>
        <dbReference type="PROSITE" id="PS51177"/>
    </source>
</evidence>
<evidence type="ECO:0000256" key="3">
    <source>
        <dbReference type="ARBA" id="ARBA00004887"/>
    </source>
</evidence>
<dbReference type="NCBIfam" id="TIGR00187">
    <property type="entry name" value="ribE"/>
    <property type="match status" value="1"/>
</dbReference>
<dbReference type="InterPro" id="IPR023366">
    <property type="entry name" value="ATP_synth_asu-like_sf"/>
</dbReference>